<feature type="transmembrane region" description="Helical" evidence="7">
    <location>
        <begin position="133"/>
        <end position="151"/>
    </location>
</feature>
<comment type="subcellular location">
    <subcellularLocation>
        <location evidence="1 7">Endoplasmic reticulum membrane</location>
        <topology evidence="1 7">Multi-pass membrane protein</topology>
    </subcellularLocation>
</comment>
<organism evidence="8 9">
    <name type="scientific">Russula ochroleuca</name>
    <dbReference type="NCBI Taxonomy" id="152965"/>
    <lineage>
        <taxon>Eukaryota</taxon>
        <taxon>Fungi</taxon>
        <taxon>Dikarya</taxon>
        <taxon>Basidiomycota</taxon>
        <taxon>Agaricomycotina</taxon>
        <taxon>Agaricomycetes</taxon>
        <taxon>Russulales</taxon>
        <taxon>Russulaceae</taxon>
        <taxon>Russula</taxon>
    </lineage>
</organism>
<keyword evidence="3 7" id="KW-0812">Transmembrane</keyword>
<dbReference type="InterPro" id="IPR007599">
    <property type="entry name" value="DER1"/>
</dbReference>
<reference evidence="8" key="1">
    <citation type="submission" date="2019-10" db="EMBL/GenBank/DDBJ databases">
        <authorList>
            <consortium name="DOE Joint Genome Institute"/>
            <person name="Kuo A."/>
            <person name="Miyauchi S."/>
            <person name="Kiss E."/>
            <person name="Drula E."/>
            <person name="Kohler A."/>
            <person name="Sanchez-Garcia M."/>
            <person name="Andreopoulos B."/>
            <person name="Barry K.W."/>
            <person name="Bonito G."/>
            <person name="Buee M."/>
            <person name="Carver A."/>
            <person name="Chen C."/>
            <person name="Cichocki N."/>
            <person name="Clum A."/>
            <person name="Culley D."/>
            <person name="Crous P.W."/>
            <person name="Fauchery L."/>
            <person name="Girlanda M."/>
            <person name="Hayes R."/>
            <person name="Keri Z."/>
            <person name="LaButti K."/>
            <person name="Lipzen A."/>
            <person name="Lombard V."/>
            <person name="Magnuson J."/>
            <person name="Maillard F."/>
            <person name="Morin E."/>
            <person name="Murat C."/>
            <person name="Nolan M."/>
            <person name="Ohm R."/>
            <person name="Pangilinan J."/>
            <person name="Pereira M."/>
            <person name="Perotto S."/>
            <person name="Peter M."/>
            <person name="Riley R."/>
            <person name="Sitrit Y."/>
            <person name="Stielow B."/>
            <person name="Szollosi G."/>
            <person name="Zifcakova L."/>
            <person name="Stursova M."/>
            <person name="Spatafora J.W."/>
            <person name="Tedersoo L."/>
            <person name="Vaario L.-M."/>
            <person name="Yamada A."/>
            <person name="Yan M."/>
            <person name="Wang P."/>
            <person name="Xu J."/>
            <person name="Bruns T."/>
            <person name="Baldrian P."/>
            <person name="Vilgalys R."/>
            <person name="Henrissat B."/>
            <person name="Grigoriev I.V."/>
            <person name="Hibbett D."/>
            <person name="Nagy L.G."/>
            <person name="Martin F.M."/>
        </authorList>
    </citation>
    <scope>NUCLEOTIDE SEQUENCE</scope>
    <source>
        <strain evidence="8">Prilba</strain>
    </source>
</reference>
<evidence type="ECO:0000256" key="1">
    <source>
        <dbReference type="ARBA" id="ARBA00004477"/>
    </source>
</evidence>
<accession>A0A9P5T9R1</accession>
<keyword evidence="5 7" id="KW-1133">Transmembrane helix</keyword>
<evidence type="ECO:0000256" key="5">
    <source>
        <dbReference type="ARBA" id="ARBA00022989"/>
    </source>
</evidence>
<name>A0A9P5T9R1_9AGAM</name>
<protein>
    <recommendedName>
        <fullName evidence="7">Derlin</fullName>
    </recommendedName>
</protein>
<dbReference type="Proteomes" id="UP000759537">
    <property type="component" value="Unassembled WGS sequence"/>
</dbReference>
<keyword evidence="6 7" id="KW-0472">Membrane</keyword>
<evidence type="ECO:0000256" key="7">
    <source>
        <dbReference type="RuleBase" id="RU363059"/>
    </source>
</evidence>
<comment type="similarity">
    <text evidence="2 7">Belongs to the derlin family.</text>
</comment>
<proteinExistence type="inferred from homology"/>
<evidence type="ECO:0000256" key="3">
    <source>
        <dbReference type="ARBA" id="ARBA00022692"/>
    </source>
</evidence>
<dbReference type="GO" id="GO:0006950">
    <property type="term" value="P:response to stress"/>
    <property type="evidence" value="ECO:0007669"/>
    <property type="project" value="UniProtKB-ARBA"/>
</dbReference>
<comment type="function">
    <text evidence="7">May be involved in the degradation of misfolded endoplasmic reticulum (ER) luminal proteins.</text>
</comment>
<keyword evidence="4 7" id="KW-0256">Endoplasmic reticulum</keyword>
<evidence type="ECO:0000313" key="9">
    <source>
        <dbReference type="Proteomes" id="UP000759537"/>
    </source>
</evidence>
<comment type="caution">
    <text evidence="8">The sequence shown here is derived from an EMBL/GenBank/DDBJ whole genome shotgun (WGS) entry which is preliminary data.</text>
</comment>
<reference evidence="8" key="2">
    <citation type="journal article" date="2020" name="Nat. Commun.">
        <title>Large-scale genome sequencing of mycorrhizal fungi provides insights into the early evolution of symbiotic traits.</title>
        <authorList>
            <person name="Miyauchi S."/>
            <person name="Kiss E."/>
            <person name="Kuo A."/>
            <person name="Drula E."/>
            <person name="Kohler A."/>
            <person name="Sanchez-Garcia M."/>
            <person name="Morin E."/>
            <person name="Andreopoulos B."/>
            <person name="Barry K.W."/>
            <person name="Bonito G."/>
            <person name="Buee M."/>
            <person name="Carver A."/>
            <person name="Chen C."/>
            <person name="Cichocki N."/>
            <person name="Clum A."/>
            <person name="Culley D."/>
            <person name="Crous P.W."/>
            <person name="Fauchery L."/>
            <person name="Girlanda M."/>
            <person name="Hayes R.D."/>
            <person name="Keri Z."/>
            <person name="LaButti K."/>
            <person name="Lipzen A."/>
            <person name="Lombard V."/>
            <person name="Magnuson J."/>
            <person name="Maillard F."/>
            <person name="Murat C."/>
            <person name="Nolan M."/>
            <person name="Ohm R.A."/>
            <person name="Pangilinan J."/>
            <person name="Pereira M.F."/>
            <person name="Perotto S."/>
            <person name="Peter M."/>
            <person name="Pfister S."/>
            <person name="Riley R."/>
            <person name="Sitrit Y."/>
            <person name="Stielow J.B."/>
            <person name="Szollosi G."/>
            <person name="Zifcakova L."/>
            <person name="Stursova M."/>
            <person name="Spatafora J.W."/>
            <person name="Tedersoo L."/>
            <person name="Vaario L.M."/>
            <person name="Yamada A."/>
            <person name="Yan M."/>
            <person name="Wang P."/>
            <person name="Xu J."/>
            <person name="Bruns T."/>
            <person name="Baldrian P."/>
            <person name="Vilgalys R."/>
            <person name="Dunand C."/>
            <person name="Henrissat B."/>
            <person name="Grigoriev I.V."/>
            <person name="Hibbett D."/>
            <person name="Nagy L.G."/>
            <person name="Martin F.M."/>
        </authorList>
    </citation>
    <scope>NUCLEOTIDE SEQUENCE</scope>
    <source>
        <strain evidence="8">Prilba</strain>
    </source>
</reference>
<dbReference type="AlphaFoldDB" id="A0A9P5T9R1"/>
<feature type="transmembrane region" description="Helical" evidence="7">
    <location>
        <begin position="94"/>
        <end position="113"/>
    </location>
</feature>
<sequence>MFVSCRRVASSSRHPSPQFQRCNYSGLDPGVKSPVLAMSYTGFWDEIRKIPPVTRFLCGSSLAVTLPVMLQLLSPYKVVFVRALVTQRFELWRIWSSFFFGGSGLNYLFELVMLYRYSNTLEIEHYSRRSPDYAWQLTLAAGAILALNLPLGSFVHSRALTVCILYLYAALAPAGSQTSLMGLITLPMQYLPYAMIGMDLIMGGPGAAAVSVTGAVVGHLWWLVIYGVDGRGYPGLRQFGGAPAWVRALVSDGAGPVAGTGVHVIPPRQQRGAPARAAGYNWGGAGNRLGTE</sequence>
<evidence type="ECO:0000256" key="4">
    <source>
        <dbReference type="ARBA" id="ARBA00022824"/>
    </source>
</evidence>
<evidence type="ECO:0000313" key="8">
    <source>
        <dbReference type="EMBL" id="KAF8480422.1"/>
    </source>
</evidence>
<feature type="transmembrane region" description="Helical" evidence="7">
    <location>
        <begin position="163"/>
        <end position="186"/>
    </location>
</feature>
<dbReference type="EMBL" id="WHVB01000008">
    <property type="protein sequence ID" value="KAF8480422.1"/>
    <property type="molecule type" value="Genomic_DNA"/>
</dbReference>
<feature type="transmembrane region" description="Helical" evidence="7">
    <location>
        <begin position="206"/>
        <end position="228"/>
    </location>
</feature>
<dbReference type="GO" id="GO:0005789">
    <property type="term" value="C:endoplasmic reticulum membrane"/>
    <property type="evidence" value="ECO:0007669"/>
    <property type="project" value="UniProtKB-SubCell"/>
</dbReference>
<keyword evidence="9" id="KW-1185">Reference proteome</keyword>
<evidence type="ECO:0000256" key="6">
    <source>
        <dbReference type="ARBA" id="ARBA00023136"/>
    </source>
</evidence>
<dbReference type="PANTHER" id="PTHR11009">
    <property type="entry name" value="DER1-LIKE PROTEIN, DERLIN"/>
    <property type="match status" value="1"/>
</dbReference>
<dbReference type="SUPFAM" id="SSF144091">
    <property type="entry name" value="Rhomboid-like"/>
    <property type="match status" value="1"/>
</dbReference>
<dbReference type="OrthoDB" id="1716531at2759"/>
<dbReference type="Pfam" id="PF04511">
    <property type="entry name" value="DER1"/>
    <property type="match status" value="1"/>
</dbReference>
<gene>
    <name evidence="8" type="ORF">DFH94DRAFT_742713</name>
</gene>
<dbReference type="InterPro" id="IPR035952">
    <property type="entry name" value="Rhomboid-like_sf"/>
</dbReference>
<evidence type="ECO:0000256" key="2">
    <source>
        <dbReference type="ARBA" id="ARBA00008917"/>
    </source>
</evidence>